<accession>A0A9D4D645</accession>
<dbReference type="AlphaFoldDB" id="A0A9D4D645"/>
<name>A0A9D4D645_DREPO</name>
<sequence length="67" mass="8248">MIERNDDDDDLDYDCDGDYFDEFAHVACEYCIGDHDWNEDDFDYDDDCRYMMMLLTKRAIKRRRTTR</sequence>
<evidence type="ECO:0000313" key="2">
    <source>
        <dbReference type="Proteomes" id="UP000828390"/>
    </source>
</evidence>
<gene>
    <name evidence="1" type="ORF">DPMN_045382</name>
</gene>
<evidence type="ECO:0000313" key="1">
    <source>
        <dbReference type="EMBL" id="KAH3738740.1"/>
    </source>
</evidence>
<protein>
    <submittedName>
        <fullName evidence="1">Uncharacterized protein</fullName>
    </submittedName>
</protein>
<comment type="caution">
    <text evidence="1">The sequence shown here is derived from an EMBL/GenBank/DDBJ whole genome shotgun (WGS) entry which is preliminary data.</text>
</comment>
<dbReference type="EMBL" id="JAIWYP010000011">
    <property type="protein sequence ID" value="KAH3738740.1"/>
    <property type="molecule type" value="Genomic_DNA"/>
</dbReference>
<reference evidence="1" key="1">
    <citation type="journal article" date="2019" name="bioRxiv">
        <title>The Genome of the Zebra Mussel, Dreissena polymorpha: A Resource for Invasive Species Research.</title>
        <authorList>
            <person name="McCartney M.A."/>
            <person name="Auch B."/>
            <person name="Kono T."/>
            <person name="Mallez S."/>
            <person name="Zhang Y."/>
            <person name="Obille A."/>
            <person name="Becker A."/>
            <person name="Abrahante J.E."/>
            <person name="Garbe J."/>
            <person name="Badalamenti J.P."/>
            <person name="Herman A."/>
            <person name="Mangelson H."/>
            <person name="Liachko I."/>
            <person name="Sullivan S."/>
            <person name="Sone E.D."/>
            <person name="Koren S."/>
            <person name="Silverstein K.A.T."/>
            <person name="Beckman K.B."/>
            <person name="Gohl D.M."/>
        </authorList>
    </citation>
    <scope>NUCLEOTIDE SEQUENCE</scope>
    <source>
        <strain evidence="1">Duluth1</strain>
        <tissue evidence="1">Whole animal</tissue>
    </source>
</reference>
<dbReference type="Proteomes" id="UP000828390">
    <property type="component" value="Unassembled WGS sequence"/>
</dbReference>
<organism evidence="1 2">
    <name type="scientific">Dreissena polymorpha</name>
    <name type="common">Zebra mussel</name>
    <name type="synonym">Mytilus polymorpha</name>
    <dbReference type="NCBI Taxonomy" id="45954"/>
    <lineage>
        <taxon>Eukaryota</taxon>
        <taxon>Metazoa</taxon>
        <taxon>Spiralia</taxon>
        <taxon>Lophotrochozoa</taxon>
        <taxon>Mollusca</taxon>
        <taxon>Bivalvia</taxon>
        <taxon>Autobranchia</taxon>
        <taxon>Heteroconchia</taxon>
        <taxon>Euheterodonta</taxon>
        <taxon>Imparidentia</taxon>
        <taxon>Neoheterodontei</taxon>
        <taxon>Myida</taxon>
        <taxon>Dreissenoidea</taxon>
        <taxon>Dreissenidae</taxon>
        <taxon>Dreissena</taxon>
    </lineage>
</organism>
<proteinExistence type="predicted"/>
<reference evidence="1" key="2">
    <citation type="submission" date="2020-11" db="EMBL/GenBank/DDBJ databases">
        <authorList>
            <person name="McCartney M.A."/>
            <person name="Auch B."/>
            <person name="Kono T."/>
            <person name="Mallez S."/>
            <person name="Becker A."/>
            <person name="Gohl D.M."/>
            <person name="Silverstein K.A.T."/>
            <person name="Koren S."/>
            <person name="Bechman K.B."/>
            <person name="Herman A."/>
            <person name="Abrahante J.E."/>
            <person name="Garbe J."/>
        </authorList>
    </citation>
    <scope>NUCLEOTIDE SEQUENCE</scope>
    <source>
        <strain evidence="1">Duluth1</strain>
        <tissue evidence="1">Whole animal</tissue>
    </source>
</reference>
<keyword evidence="2" id="KW-1185">Reference proteome</keyword>